<evidence type="ECO:0000259" key="2">
    <source>
        <dbReference type="Pfam" id="PF13476"/>
    </source>
</evidence>
<dbReference type="Gene3D" id="3.40.50.300">
    <property type="entry name" value="P-loop containing nucleotide triphosphate hydrolases"/>
    <property type="match status" value="1"/>
</dbReference>
<dbReference type="InterPro" id="IPR041685">
    <property type="entry name" value="AAA_GajA/Old/RecF-like"/>
</dbReference>
<dbReference type="GO" id="GO:0016887">
    <property type="term" value="F:ATP hydrolysis activity"/>
    <property type="evidence" value="ECO:0007669"/>
    <property type="project" value="InterPro"/>
</dbReference>
<dbReference type="GO" id="GO:0006302">
    <property type="term" value="P:double-strand break repair"/>
    <property type="evidence" value="ECO:0007669"/>
    <property type="project" value="InterPro"/>
</dbReference>
<gene>
    <name evidence="3" type="ORF">H9S92_17215</name>
</gene>
<organism evidence="3 4">
    <name type="scientific">Neolewinella lacunae</name>
    <dbReference type="NCBI Taxonomy" id="1517758"/>
    <lineage>
        <taxon>Bacteria</taxon>
        <taxon>Pseudomonadati</taxon>
        <taxon>Bacteroidota</taxon>
        <taxon>Saprospiria</taxon>
        <taxon>Saprospirales</taxon>
        <taxon>Lewinellaceae</taxon>
        <taxon>Neolewinella</taxon>
    </lineage>
</organism>
<dbReference type="Proteomes" id="UP000650081">
    <property type="component" value="Unassembled WGS sequence"/>
</dbReference>
<sequence>MRLISATIENFKGIEALSLVLDPSLNIVIGDNGSGKTAILEAFTIAVGSLLVGMKNVPTRTIKKSDVRFTMFQEYAYPVTIAAEAEVLGQRISWSRSKNSQRGGTTTKEAQSIIELGKKLDRQVRNGEQINLPLISFFSTSRLFVEAKSKQSFPQQEVGKELGSRYRGYRTSLDVRSNFRHFLKWFEAKELSTIQRRKQDEGLEQVRSAIVNNLPGCKHLFFDFDPDTNRGLTIELEDGRSLPFDYLSDGMRNFVAMMADIAHRCVTLNPHLEDRALRETQGIVLIDELDLHLHPSWQKAVITGLRETFPAIQFIISTHSPYLIQEAGDGQLIHLNNCDVTEISGADQLSLEDVAEFKQGVADPQMSHKKKALYEAAEDYLQTIRKDGKADERKKALLASKLRPFSSNPAIDALLELEKLNRAEK</sequence>
<keyword evidence="4" id="KW-1185">Reference proteome</keyword>
<dbReference type="AlphaFoldDB" id="A0A923PQG8"/>
<evidence type="ECO:0000259" key="1">
    <source>
        <dbReference type="Pfam" id="PF13175"/>
    </source>
</evidence>
<comment type="caution">
    <text evidence="3">The sequence shown here is derived from an EMBL/GenBank/DDBJ whole genome shotgun (WGS) entry which is preliminary data.</text>
</comment>
<name>A0A923PQG8_9BACT</name>
<reference evidence="3" key="1">
    <citation type="submission" date="2020-08" db="EMBL/GenBank/DDBJ databases">
        <title>Lewinella bacteria from marine environments.</title>
        <authorList>
            <person name="Zhong Y."/>
        </authorList>
    </citation>
    <scope>NUCLEOTIDE SEQUENCE</scope>
    <source>
        <strain evidence="3">KCTC 42187</strain>
    </source>
</reference>
<dbReference type="RefSeq" id="WP_187467927.1">
    <property type="nucleotide sequence ID" value="NZ_JACSIT010000141.1"/>
</dbReference>
<feature type="domain" description="Endonuclease GajA/Old nuclease/RecF-like AAA" evidence="1">
    <location>
        <begin position="224"/>
        <end position="324"/>
    </location>
</feature>
<evidence type="ECO:0000313" key="3">
    <source>
        <dbReference type="EMBL" id="MBC6995911.1"/>
    </source>
</evidence>
<dbReference type="InterPro" id="IPR038729">
    <property type="entry name" value="Rad50/SbcC_AAA"/>
</dbReference>
<dbReference type="InterPro" id="IPR051396">
    <property type="entry name" value="Bact_Antivir_Def_Nuclease"/>
</dbReference>
<dbReference type="PANTHER" id="PTHR43581:SF2">
    <property type="entry name" value="EXCINUCLEASE ATPASE SUBUNIT"/>
    <property type="match status" value="1"/>
</dbReference>
<dbReference type="SUPFAM" id="SSF52540">
    <property type="entry name" value="P-loop containing nucleoside triphosphate hydrolases"/>
    <property type="match status" value="1"/>
</dbReference>
<proteinExistence type="predicted"/>
<dbReference type="Pfam" id="PF13175">
    <property type="entry name" value="AAA_15"/>
    <property type="match status" value="1"/>
</dbReference>
<feature type="domain" description="Rad50/SbcC-type AAA" evidence="2">
    <location>
        <begin position="7"/>
        <end position="210"/>
    </location>
</feature>
<evidence type="ECO:0000313" key="4">
    <source>
        <dbReference type="Proteomes" id="UP000650081"/>
    </source>
</evidence>
<dbReference type="EMBL" id="JACSIT010000141">
    <property type="protein sequence ID" value="MBC6995911.1"/>
    <property type="molecule type" value="Genomic_DNA"/>
</dbReference>
<protein>
    <submittedName>
        <fullName evidence="3">AAA family ATPase</fullName>
    </submittedName>
</protein>
<dbReference type="Pfam" id="PF13476">
    <property type="entry name" value="AAA_23"/>
    <property type="match status" value="1"/>
</dbReference>
<dbReference type="PANTHER" id="PTHR43581">
    <property type="entry name" value="ATP/GTP PHOSPHATASE"/>
    <property type="match status" value="1"/>
</dbReference>
<dbReference type="InterPro" id="IPR027417">
    <property type="entry name" value="P-loop_NTPase"/>
</dbReference>
<accession>A0A923PQG8</accession>